<dbReference type="SUPFAM" id="SSF52172">
    <property type="entry name" value="CheY-like"/>
    <property type="match status" value="1"/>
</dbReference>
<evidence type="ECO:0000313" key="3">
    <source>
        <dbReference type="Proteomes" id="UP000481109"/>
    </source>
</evidence>
<protein>
    <submittedName>
        <fullName evidence="2">ANTAR domain-containing protein</fullName>
    </submittedName>
</protein>
<dbReference type="EMBL" id="JAAKZW010000022">
    <property type="protein sequence ID" value="NGO75877.1"/>
    <property type="molecule type" value="Genomic_DNA"/>
</dbReference>
<evidence type="ECO:0000259" key="1">
    <source>
        <dbReference type="PROSITE" id="PS50921"/>
    </source>
</evidence>
<accession>A0A6G4XGC1</accession>
<proteinExistence type="predicted"/>
<dbReference type="RefSeq" id="WP_165331390.1">
    <property type="nucleotide sequence ID" value="NZ_JAAKZW010000022.1"/>
</dbReference>
<reference evidence="2 3" key="1">
    <citation type="submission" date="2020-02" db="EMBL/GenBank/DDBJ databases">
        <title>Whole-genome analyses of novel actinobacteria.</title>
        <authorList>
            <person name="Sahin N."/>
            <person name="Tokatli A."/>
        </authorList>
    </citation>
    <scope>NUCLEOTIDE SEQUENCE [LARGE SCALE GENOMIC DNA]</scope>
    <source>
        <strain evidence="2 3">YC504</strain>
    </source>
</reference>
<comment type="caution">
    <text evidence="2">The sequence shown here is derived from an EMBL/GenBank/DDBJ whole genome shotgun (WGS) entry which is preliminary data.</text>
</comment>
<sequence>MIERGEDEGRIADLESEVAHLRQALKSRALIDHAIGVVITIGGLPPEDGLEVLKYISQHTNIKLRVVADDLVRWPSTRHLTRSVRLALPHAIEHARRMRRHRARMAEGGDLRNAPQ</sequence>
<dbReference type="Proteomes" id="UP000481109">
    <property type="component" value="Unassembled WGS sequence"/>
</dbReference>
<dbReference type="Gene3D" id="1.10.10.10">
    <property type="entry name" value="Winged helix-like DNA-binding domain superfamily/Winged helix DNA-binding domain"/>
    <property type="match status" value="1"/>
</dbReference>
<dbReference type="PROSITE" id="PS50921">
    <property type="entry name" value="ANTAR"/>
    <property type="match status" value="1"/>
</dbReference>
<dbReference type="InterPro" id="IPR036388">
    <property type="entry name" value="WH-like_DNA-bd_sf"/>
</dbReference>
<dbReference type="AlphaFoldDB" id="A0A6G4XGC1"/>
<dbReference type="InterPro" id="IPR005561">
    <property type="entry name" value="ANTAR"/>
</dbReference>
<evidence type="ECO:0000313" key="2">
    <source>
        <dbReference type="EMBL" id="NGO75877.1"/>
    </source>
</evidence>
<feature type="domain" description="ANTAR" evidence="1">
    <location>
        <begin position="11"/>
        <end position="72"/>
    </location>
</feature>
<gene>
    <name evidence="2" type="ORF">G6045_09355</name>
</gene>
<dbReference type="Pfam" id="PF03861">
    <property type="entry name" value="ANTAR"/>
    <property type="match status" value="1"/>
</dbReference>
<dbReference type="InterPro" id="IPR011006">
    <property type="entry name" value="CheY-like_superfamily"/>
</dbReference>
<name>A0A6G4XGC1_9ACTN</name>
<organism evidence="2 3">
    <name type="scientific">Streptomyces mesophilus</name>
    <dbReference type="NCBI Taxonomy" id="1775132"/>
    <lineage>
        <taxon>Bacteria</taxon>
        <taxon>Bacillati</taxon>
        <taxon>Actinomycetota</taxon>
        <taxon>Actinomycetes</taxon>
        <taxon>Kitasatosporales</taxon>
        <taxon>Streptomycetaceae</taxon>
        <taxon>Streptomyces</taxon>
    </lineage>
</organism>
<dbReference type="GO" id="GO:0003723">
    <property type="term" value="F:RNA binding"/>
    <property type="evidence" value="ECO:0007669"/>
    <property type="project" value="InterPro"/>
</dbReference>
<keyword evidence="3" id="KW-1185">Reference proteome</keyword>
<dbReference type="SMART" id="SM01012">
    <property type="entry name" value="ANTAR"/>
    <property type="match status" value="1"/>
</dbReference>